<organism evidence="10 11">
    <name type="scientific">Phakopsora pachyrhizi</name>
    <name type="common">Asian soybean rust disease fungus</name>
    <dbReference type="NCBI Taxonomy" id="170000"/>
    <lineage>
        <taxon>Eukaryota</taxon>
        <taxon>Fungi</taxon>
        <taxon>Dikarya</taxon>
        <taxon>Basidiomycota</taxon>
        <taxon>Pucciniomycotina</taxon>
        <taxon>Pucciniomycetes</taxon>
        <taxon>Pucciniales</taxon>
        <taxon>Phakopsoraceae</taxon>
        <taxon>Phakopsora</taxon>
    </lineage>
</organism>
<keyword evidence="8" id="KW-0175">Coiled coil</keyword>
<feature type="region of interest" description="Disordered" evidence="9">
    <location>
        <begin position="629"/>
        <end position="665"/>
    </location>
</feature>
<evidence type="ECO:0000256" key="1">
    <source>
        <dbReference type="ARBA" id="ARBA00004395"/>
    </source>
</evidence>
<name>A0AAV0AG99_PHAPC</name>
<keyword evidence="7" id="KW-0472">Membrane</keyword>
<evidence type="ECO:0000256" key="6">
    <source>
        <dbReference type="ARBA" id="ARBA00023034"/>
    </source>
</evidence>
<dbReference type="EMBL" id="CALTRL010000097">
    <property type="protein sequence ID" value="CAH7666319.1"/>
    <property type="molecule type" value="Genomic_DNA"/>
</dbReference>
<reference evidence="10" key="1">
    <citation type="submission" date="2022-06" db="EMBL/GenBank/DDBJ databases">
        <authorList>
            <consortium name="SYNGENTA / RWTH Aachen University"/>
        </authorList>
    </citation>
    <scope>NUCLEOTIDE SEQUENCE</scope>
</reference>
<dbReference type="PANTHER" id="PTHR31658">
    <property type="entry name" value="CONSERVED OLIGOMERIC GOLGI COMPLEX SUBUNIT 1"/>
    <property type="match status" value="1"/>
</dbReference>
<evidence type="ECO:0000313" key="10">
    <source>
        <dbReference type="EMBL" id="CAH7666319.1"/>
    </source>
</evidence>
<feature type="region of interest" description="Disordered" evidence="9">
    <location>
        <begin position="1"/>
        <end position="74"/>
    </location>
</feature>
<feature type="compositionally biased region" description="Polar residues" evidence="9">
    <location>
        <begin position="1"/>
        <end position="11"/>
    </location>
</feature>
<feature type="compositionally biased region" description="Basic and acidic residues" evidence="9">
    <location>
        <begin position="633"/>
        <end position="647"/>
    </location>
</feature>
<feature type="coiled-coil region" evidence="8">
    <location>
        <begin position="154"/>
        <end position="197"/>
    </location>
</feature>
<keyword evidence="4" id="KW-0813">Transport</keyword>
<gene>
    <name evidence="10" type="ORF">PPACK8108_LOCUS669</name>
</gene>
<keyword evidence="11" id="KW-1185">Reference proteome</keyword>
<keyword evidence="5" id="KW-0653">Protein transport</keyword>
<dbReference type="Proteomes" id="UP001153365">
    <property type="component" value="Unassembled WGS sequence"/>
</dbReference>
<evidence type="ECO:0000313" key="11">
    <source>
        <dbReference type="Proteomes" id="UP001153365"/>
    </source>
</evidence>
<dbReference type="GO" id="GO:0015031">
    <property type="term" value="P:protein transport"/>
    <property type="evidence" value="ECO:0007669"/>
    <property type="project" value="UniProtKB-KW"/>
</dbReference>
<protein>
    <recommendedName>
        <fullName evidence="3">Conserved oligomeric Golgi complex subunit 1</fullName>
    </recommendedName>
</protein>
<evidence type="ECO:0000256" key="8">
    <source>
        <dbReference type="SAM" id="Coils"/>
    </source>
</evidence>
<evidence type="ECO:0000256" key="9">
    <source>
        <dbReference type="SAM" id="MobiDB-lite"/>
    </source>
</evidence>
<proteinExistence type="inferred from homology"/>
<keyword evidence="6" id="KW-0333">Golgi apparatus</keyword>
<evidence type="ECO:0000256" key="4">
    <source>
        <dbReference type="ARBA" id="ARBA00022448"/>
    </source>
</evidence>
<comment type="similarity">
    <text evidence="2">Belongs to the COG1 family.</text>
</comment>
<sequence length="1227" mass="143981">MSVRSDPTTTPDKSRRLINYPVGSTSGRFINPSQPPSDQQHQHQLTLVPSNDLIYNSGQSKSRTNDNDQSYHSSHNQLIRSTVNHQRPFPIGVRPESIDLLAISEPDDLFQSFTIREIRILEQRARSDGEKKSKELRSMVGERYRDLLSVADSIVRMKDRSDELHKELSMARDECDVEELERRVSDLEVNRSNSSKKPSSKTSYTLATLVKLIIDLSEHIWRSLERHDFLTAARFEDLGRIISTELSSGKWDETGMTQAGQVSTRFPIVDRQSETISQLGPQISSGAKSFLRKWEITHHDTQASLAALVILDNVTISESLRSLLAARRSALGSLIVSSRSHHFSWIDRIKASIRLIFSTLSHIQNIFESGQFFKLLRALQKNPSDSLTKPEKDEDEKKDDNDDIRLPSIISLLPNAHQSMKYIPTSIINYSPFINPLNRSEAIDFRSESNHWFEECQRDLMQHIEAQLEFINSSDGLIDFRDDIDRLMDQMELSSDDLITVKHLQLWERIRDSLRVKFDLIYSSRLNSLKQEIFEKIETRELIEFKSKRFNWIFDESLPDLMENERTQRAFERTVNFKRRSRTTDEKTRDDDDEEEDKDDLWVSFEESEAEESFIKRYNRSIRNRIQGKRTHNIRDHKSNVEQNLEHFEEDQNQTKRREKGQELDANDDEGLIGSVVSSLEEVSKSLRTDFEKFYTHKTKGEVFLDGTGEKKSVGMTKRVHDLEGFRKDYFEFGCRFVDDLLKGLNRILDQQIFKSNLKKVLFIGELAIQICSTRFTFMRNLSLLSLSSNQHRRPVYIQRNNDKNVAEKERSETKRQQNDHGLIERLEGGLNLIIFKSFKSYLTMDSTDRQNPIQLIFKDFLKDFYYYSRVNSLQRSSRALKNIEDEDEHNKNKRTKTLLTENIRKKRLIKQPSLHLITLIESINRSLLTIEQKTSSSQEKAVEEEEWSSIGSLLSSHVLKFKFFKTIRRFLILRVLQLIVLMEFQSTNYHCNNDKKNGNKGLKVEIKEEVEGAVVERRVELNEEIQEEEFEKREFLRKNFLFFRTRDEVDDRSSKMDTDDDECKDQEENDQSHLDQLVFDLLCLKTVLMDPIDFDDYDLKYSKVDDDSGGDNRSEESDRSKDREIFDRVNDRLDRLLDQEELSKRVEKVKGRLESFLVRVERNWYLIMSHQVDDQTKKHVMNKDNQIKGLRVKTDQRQQQNEDDDKMYSRIELVKPGIRFGLISIY</sequence>
<evidence type="ECO:0000256" key="7">
    <source>
        <dbReference type="ARBA" id="ARBA00023136"/>
    </source>
</evidence>
<dbReference type="Pfam" id="PF08700">
    <property type="entry name" value="VPS51_Exo84_N"/>
    <property type="match status" value="1"/>
</dbReference>
<accession>A0AAV0AG99</accession>
<feature type="region of interest" description="Disordered" evidence="9">
    <location>
        <begin position="383"/>
        <end position="402"/>
    </location>
</feature>
<dbReference type="GO" id="GO:0006891">
    <property type="term" value="P:intra-Golgi vesicle-mediated transport"/>
    <property type="evidence" value="ECO:0007669"/>
    <property type="project" value="InterPro"/>
</dbReference>
<comment type="subcellular location">
    <subcellularLocation>
        <location evidence="1">Golgi apparatus membrane</location>
        <topology evidence="1">Peripheral membrane protein</topology>
    </subcellularLocation>
</comment>
<feature type="compositionally biased region" description="Basic and acidic residues" evidence="9">
    <location>
        <begin position="653"/>
        <end position="663"/>
    </location>
</feature>
<dbReference type="GO" id="GO:0000139">
    <property type="term" value="C:Golgi membrane"/>
    <property type="evidence" value="ECO:0007669"/>
    <property type="project" value="UniProtKB-SubCell"/>
</dbReference>
<dbReference type="AlphaFoldDB" id="A0AAV0AG99"/>
<evidence type="ECO:0000256" key="5">
    <source>
        <dbReference type="ARBA" id="ARBA00022927"/>
    </source>
</evidence>
<evidence type="ECO:0000256" key="3">
    <source>
        <dbReference type="ARBA" id="ARBA00020978"/>
    </source>
</evidence>
<dbReference type="GO" id="GO:0017119">
    <property type="term" value="C:Golgi transport complex"/>
    <property type="evidence" value="ECO:0007669"/>
    <property type="project" value="InterPro"/>
</dbReference>
<dbReference type="PANTHER" id="PTHR31658:SF0">
    <property type="entry name" value="CONSERVED OLIGOMERIC GOLGI COMPLEX SUBUNIT 1"/>
    <property type="match status" value="1"/>
</dbReference>
<dbReference type="InterPro" id="IPR033370">
    <property type="entry name" value="COG1"/>
</dbReference>
<evidence type="ECO:0000256" key="2">
    <source>
        <dbReference type="ARBA" id="ARBA00006653"/>
    </source>
</evidence>
<feature type="compositionally biased region" description="Polar residues" evidence="9">
    <location>
        <begin position="45"/>
        <end position="74"/>
    </location>
</feature>
<comment type="caution">
    <text evidence="10">The sequence shown here is derived from an EMBL/GenBank/DDBJ whole genome shotgun (WGS) entry which is preliminary data.</text>
</comment>